<name>A0A7L4P695_9CREN</name>
<dbReference type="EMBL" id="JAAVJF010000001">
    <property type="protein sequence ID" value="NYR14608.1"/>
    <property type="molecule type" value="Genomic_DNA"/>
</dbReference>
<dbReference type="OMA" id="NIMHGCV"/>
<gene>
    <name evidence="2" type="ORF">HC235_01210</name>
</gene>
<dbReference type="InterPro" id="IPR011051">
    <property type="entry name" value="RmlC_Cupin_sf"/>
</dbReference>
<evidence type="ECO:0000313" key="3">
    <source>
        <dbReference type="Proteomes" id="UP000554766"/>
    </source>
</evidence>
<dbReference type="RefSeq" id="WP_011900357.1">
    <property type="nucleotide sequence ID" value="NZ_JAAVJF010000001.1"/>
</dbReference>
<dbReference type="CDD" id="cd02238">
    <property type="entry name" value="cupin_KdgF"/>
    <property type="match status" value="1"/>
</dbReference>
<dbReference type="PIRSF" id="PIRSF029883">
    <property type="entry name" value="KdgF"/>
    <property type="match status" value="1"/>
</dbReference>
<reference evidence="2 3" key="1">
    <citation type="journal article" date="2020" name="Nat. Commun.">
        <title>The structures of two archaeal type IV pili illuminate evolutionary relationships.</title>
        <authorList>
            <person name="Wang F."/>
            <person name="Baquero D.P."/>
            <person name="Su Z."/>
            <person name="Beltran L.C."/>
            <person name="Prangishvili D."/>
            <person name="Krupovic M."/>
            <person name="Egelman E.H."/>
        </authorList>
    </citation>
    <scope>NUCLEOTIDE SEQUENCE [LARGE SCALE GENOMIC DNA]</scope>
    <source>
        <strain evidence="2 3">2GA</strain>
    </source>
</reference>
<dbReference type="InterPro" id="IPR052535">
    <property type="entry name" value="Bacilysin_H2HPP_isomerase"/>
</dbReference>
<dbReference type="SUPFAM" id="SSF51182">
    <property type="entry name" value="RmlC-like cupins"/>
    <property type="match status" value="1"/>
</dbReference>
<dbReference type="InterPro" id="IPR025499">
    <property type="entry name" value="KdgF"/>
</dbReference>
<sequence length="109" mass="12293">MSWQWEKLSDCLERRYVSGERVTVAQFRIREGCVVPRHSHPQEQISVVLQGLLEFEVEGRKFTAAAGDVVVIPPGVEHEAKALTDVVVVDAFSPPRSDWASGQDSYLRR</sequence>
<accession>A0A7L4P695</accession>
<dbReference type="PANTHER" id="PTHR40112:SF1">
    <property type="entry name" value="H2HPP ISOMERASE"/>
    <property type="match status" value="1"/>
</dbReference>
<dbReference type="PANTHER" id="PTHR40112">
    <property type="entry name" value="H2HPP ISOMERASE"/>
    <property type="match status" value="1"/>
</dbReference>
<dbReference type="InterPro" id="IPR014710">
    <property type="entry name" value="RmlC-like_jellyroll"/>
</dbReference>
<dbReference type="AlphaFoldDB" id="A0A7L4P695"/>
<evidence type="ECO:0000313" key="2">
    <source>
        <dbReference type="EMBL" id="NYR14608.1"/>
    </source>
</evidence>
<organism evidence="2 3">
    <name type="scientific">Pyrobaculum arsenaticum</name>
    <dbReference type="NCBI Taxonomy" id="121277"/>
    <lineage>
        <taxon>Archaea</taxon>
        <taxon>Thermoproteota</taxon>
        <taxon>Thermoprotei</taxon>
        <taxon>Thermoproteales</taxon>
        <taxon>Thermoproteaceae</taxon>
        <taxon>Pyrobaculum</taxon>
    </lineage>
</organism>
<dbReference type="InterPro" id="IPR013096">
    <property type="entry name" value="Cupin_2"/>
</dbReference>
<dbReference type="GeneID" id="5055113"/>
<comment type="caution">
    <text evidence="2">The sequence shown here is derived from an EMBL/GenBank/DDBJ whole genome shotgun (WGS) entry which is preliminary data.</text>
</comment>
<dbReference type="Gene3D" id="2.60.120.10">
    <property type="entry name" value="Jelly Rolls"/>
    <property type="match status" value="1"/>
</dbReference>
<feature type="domain" description="Cupin type-2" evidence="1">
    <location>
        <begin position="28"/>
        <end position="87"/>
    </location>
</feature>
<evidence type="ECO:0000259" key="1">
    <source>
        <dbReference type="Pfam" id="PF07883"/>
    </source>
</evidence>
<protein>
    <submittedName>
        <fullName evidence="2">Cupin domain-containing protein</fullName>
    </submittedName>
</protein>
<keyword evidence="3" id="KW-1185">Reference proteome</keyword>
<dbReference type="Pfam" id="PF07883">
    <property type="entry name" value="Cupin_2"/>
    <property type="match status" value="1"/>
</dbReference>
<dbReference type="Proteomes" id="UP000554766">
    <property type="component" value="Unassembled WGS sequence"/>
</dbReference>
<proteinExistence type="predicted"/>